<keyword evidence="1" id="KW-0472">Membrane</keyword>
<feature type="transmembrane region" description="Helical" evidence="1">
    <location>
        <begin position="22"/>
        <end position="47"/>
    </location>
</feature>
<proteinExistence type="predicted"/>
<sequence length="366" mass="38930">MPIQPSRAHAHPLSLLHAVARFALIVPLLLPLAAFASGVTGVGIAAIQIPDPVSGKLTDGDVFYPSAQATKGTTALGPYNVAATPDASAIPGAKPLVILSHGNGGSDLGHHDLAVYLASHGFVVATLNHLGDYFRDTSKVGSIEVLAGRPVQVKSAITTLLDDPKWKALIDPSRIGVAGFSAGGYTSLMVAGAKPHFVRFVAFCQRYPNDKDVCGHAAEFKANAAKQGKTMEQVLDDMQGQLGKYGDTADPRVKAVFAMAPLSLIFDDHGFDNVRIPVFLYYGQNDTVLPPEANARHIQPLIKTLYAVKEVPHADHWVFLPPCSPDLAKEIPPMCVDPAGVDRTEVHAQVNADALAFFRKTLNVKG</sequence>
<accession>A0ABV2JY50</accession>
<evidence type="ECO:0000313" key="2">
    <source>
        <dbReference type="EMBL" id="MET3652688.1"/>
    </source>
</evidence>
<keyword evidence="1" id="KW-1133">Transmembrane helix</keyword>
<gene>
    <name evidence="2" type="ORF">ABIC75_002420</name>
</gene>
<dbReference type="Proteomes" id="UP001549184">
    <property type="component" value="Unassembled WGS sequence"/>
</dbReference>
<evidence type="ECO:0000256" key="1">
    <source>
        <dbReference type="SAM" id="Phobius"/>
    </source>
</evidence>
<comment type="caution">
    <text evidence="2">The sequence shown here is derived from an EMBL/GenBank/DDBJ whole genome shotgun (WGS) entry which is preliminary data.</text>
</comment>
<dbReference type="EMBL" id="JBEPMU010000003">
    <property type="protein sequence ID" value="MET3652688.1"/>
    <property type="molecule type" value="Genomic_DNA"/>
</dbReference>
<protein>
    <submittedName>
        <fullName evidence="2">Dienelactone hydrolase</fullName>
    </submittedName>
</protein>
<dbReference type="Pfam" id="PF03403">
    <property type="entry name" value="PAF-AH_p_II"/>
    <property type="match status" value="1"/>
</dbReference>
<dbReference type="GO" id="GO:0016787">
    <property type="term" value="F:hydrolase activity"/>
    <property type="evidence" value="ECO:0007669"/>
    <property type="project" value="UniProtKB-KW"/>
</dbReference>
<reference evidence="2 3" key="1">
    <citation type="submission" date="2024-06" db="EMBL/GenBank/DDBJ databases">
        <title>Sorghum-associated microbial communities from plants grown in Nebraska, USA.</title>
        <authorList>
            <person name="Schachtman D."/>
        </authorList>
    </citation>
    <scope>NUCLEOTIDE SEQUENCE [LARGE SCALE GENOMIC DNA]</scope>
    <source>
        <strain evidence="2 3">1073</strain>
    </source>
</reference>
<dbReference type="InterPro" id="IPR016986">
    <property type="entry name" value="UCP031982_abhydr"/>
</dbReference>
<dbReference type="Gene3D" id="3.40.50.1820">
    <property type="entry name" value="alpha/beta hydrolase"/>
    <property type="match status" value="2"/>
</dbReference>
<dbReference type="PIRSF" id="PIRSF031982">
    <property type="entry name" value="UCP031982_abhydr"/>
    <property type="match status" value="1"/>
</dbReference>
<name>A0ABV2JY50_9GAMM</name>
<dbReference type="PANTHER" id="PTHR22946">
    <property type="entry name" value="DIENELACTONE HYDROLASE DOMAIN-CONTAINING PROTEIN-RELATED"/>
    <property type="match status" value="1"/>
</dbReference>
<organism evidence="2 3">
    <name type="scientific">Dyella japonica</name>
    <dbReference type="NCBI Taxonomy" id="231455"/>
    <lineage>
        <taxon>Bacteria</taxon>
        <taxon>Pseudomonadati</taxon>
        <taxon>Pseudomonadota</taxon>
        <taxon>Gammaproteobacteria</taxon>
        <taxon>Lysobacterales</taxon>
        <taxon>Rhodanobacteraceae</taxon>
        <taxon>Dyella</taxon>
    </lineage>
</organism>
<dbReference type="RefSeq" id="WP_354014084.1">
    <property type="nucleotide sequence ID" value="NZ_JBEPMU010000003.1"/>
</dbReference>
<evidence type="ECO:0000313" key="3">
    <source>
        <dbReference type="Proteomes" id="UP001549184"/>
    </source>
</evidence>
<dbReference type="SUPFAM" id="SSF53474">
    <property type="entry name" value="alpha/beta-Hydrolases"/>
    <property type="match status" value="1"/>
</dbReference>
<keyword evidence="3" id="KW-1185">Reference proteome</keyword>
<dbReference type="InterPro" id="IPR050261">
    <property type="entry name" value="FrsA_esterase"/>
</dbReference>
<dbReference type="InterPro" id="IPR029058">
    <property type="entry name" value="AB_hydrolase_fold"/>
</dbReference>
<keyword evidence="1" id="KW-0812">Transmembrane</keyword>
<keyword evidence="2" id="KW-0378">Hydrolase</keyword>